<evidence type="ECO:0000256" key="8">
    <source>
        <dbReference type="ARBA" id="ARBA00023136"/>
    </source>
</evidence>
<gene>
    <name evidence="11" type="ORF">HPB51_025668</name>
</gene>
<dbReference type="SUPFAM" id="SSF48264">
    <property type="entry name" value="Cytochrome P450"/>
    <property type="match status" value="1"/>
</dbReference>
<dbReference type="PANTHER" id="PTHR24291">
    <property type="entry name" value="CYTOCHROME P450 FAMILY 4"/>
    <property type="match status" value="1"/>
</dbReference>
<dbReference type="AlphaFoldDB" id="A0A9J6EJA6"/>
<comment type="similarity">
    <text evidence="3 10">Belongs to the cytochrome P450 family.</text>
</comment>
<reference evidence="11" key="2">
    <citation type="submission" date="2021-09" db="EMBL/GenBank/DDBJ databases">
        <authorList>
            <person name="Jia N."/>
            <person name="Wang J."/>
            <person name="Shi W."/>
            <person name="Du L."/>
            <person name="Sun Y."/>
            <person name="Zhan W."/>
            <person name="Jiang J."/>
            <person name="Wang Q."/>
            <person name="Zhang B."/>
            <person name="Ji P."/>
            <person name="Sakyi L.B."/>
            <person name="Cui X."/>
            <person name="Yuan T."/>
            <person name="Jiang B."/>
            <person name="Yang W."/>
            <person name="Lam T.T.-Y."/>
            <person name="Chang Q."/>
            <person name="Ding S."/>
            <person name="Wang X."/>
            <person name="Zhu J."/>
            <person name="Ruan X."/>
            <person name="Zhao L."/>
            <person name="Wei J."/>
            <person name="Que T."/>
            <person name="Du C."/>
            <person name="Cheng J."/>
            <person name="Dai P."/>
            <person name="Han X."/>
            <person name="Huang E."/>
            <person name="Gao Y."/>
            <person name="Liu J."/>
            <person name="Shao H."/>
            <person name="Ye R."/>
            <person name="Li L."/>
            <person name="Wei W."/>
            <person name="Wang X."/>
            <person name="Wang C."/>
            <person name="Huo Q."/>
            <person name="Li W."/>
            <person name="Guo W."/>
            <person name="Chen H."/>
            <person name="Chen S."/>
            <person name="Zhou L."/>
            <person name="Zhou L."/>
            <person name="Ni X."/>
            <person name="Tian J."/>
            <person name="Zhou Y."/>
            <person name="Sheng Y."/>
            <person name="Liu T."/>
            <person name="Pan Y."/>
            <person name="Xia L."/>
            <person name="Li J."/>
            <person name="Zhao F."/>
            <person name="Cao W."/>
        </authorList>
    </citation>
    <scope>NUCLEOTIDE SEQUENCE</scope>
    <source>
        <strain evidence="11">Rmic-2018</strain>
        <tissue evidence="11">Larvae</tissue>
    </source>
</reference>
<comment type="cofactor">
    <cofactor evidence="1 9">
        <name>heme</name>
        <dbReference type="ChEBI" id="CHEBI:30413"/>
    </cofactor>
</comment>
<dbReference type="EMBL" id="JABSTU010000004">
    <property type="protein sequence ID" value="KAH8034545.1"/>
    <property type="molecule type" value="Genomic_DNA"/>
</dbReference>
<keyword evidence="10" id="KW-0560">Oxidoreductase</keyword>
<evidence type="ECO:0000256" key="2">
    <source>
        <dbReference type="ARBA" id="ARBA00004586"/>
    </source>
</evidence>
<evidence type="ECO:0000313" key="12">
    <source>
        <dbReference type="Proteomes" id="UP000821866"/>
    </source>
</evidence>
<dbReference type="InterPro" id="IPR002401">
    <property type="entry name" value="Cyt_P450_E_grp-I"/>
</dbReference>
<organism evidence="11 12">
    <name type="scientific">Rhipicephalus microplus</name>
    <name type="common">Cattle tick</name>
    <name type="synonym">Boophilus microplus</name>
    <dbReference type="NCBI Taxonomy" id="6941"/>
    <lineage>
        <taxon>Eukaryota</taxon>
        <taxon>Metazoa</taxon>
        <taxon>Ecdysozoa</taxon>
        <taxon>Arthropoda</taxon>
        <taxon>Chelicerata</taxon>
        <taxon>Arachnida</taxon>
        <taxon>Acari</taxon>
        <taxon>Parasitiformes</taxon>
        <taxon>Ixodida</taxon>
        <taxon>Ixodoidea</taxon>
        <taxon>Ixodidae</taxon>
        <taxon>Rhipicephalinae</taxon>
        <taxon>Rhipicephalus</taxon>
        <taxon>Boophilus</taxon>
    </lineage>
</organism>
<keyword evidence="9 10" id="KW-0479">Metal-binding</keyword>
<evidence type="ECO:0000256" key="5">
    <source>
        <dbReference type="ARBA" id="ARBA00022824"/>
    </source>
</evidence>
<evidence type="ECO:0000256" key="1">
    <source>
        <dbReference type="ARBA" id="ARBA00001971"/>
    </source>
</evidence>
<dbReference type="GO" id="GO:0016705">
    <property type="term" value="F:oxidoreductase activity, acting on paired donors, with incorporation or reduction of molecular oxygen"/>
    <property type="evidence" value="ECO:0007669"/>
    <property type="project" value="InterPro"/>
</dbReference>
<dbReference type="GO" id="GO:0004497">
    <property type="term" value="F:monooxygenase activity"/>
    <property type="evidence" value="ECO:0007669"/>
    <property type="project" value="UniProtKB-KW"/>
</dbReference>
<evidence type="ECO:0000256" key="6">
    <source>
        <dbReference type="ARBA" id="ARBA00023004"/>
    </source>
</evidence>
<reference evidence="11" key="1">
    <citation type="journal article" date="2020" name="Cell">
        <title>Large-Scale Comparative Analyses of Tick Genomes Elucidate Their Genetic Diversity and Vector Capacities.</title>
        <authorList>
            <consortium name="Tick Genome and Microbiome Consortium (TIGMIC)"/>
            <person name="Jia N."/>
            <person name="Wang J."/>
            <person name="Shi W."/>
            <person name="Du L."/>
            <person name="Sun Y."/>
            <person name="Zhan W."/>
            <person name="Jiang J.F."/>
            <person name="Wang Q."/>
            <person name="Zhang B."/>
            <person name="Ji P."/>
            <person name="Bell-Sakyi L."/>
            <person name="Cui X.M."/>
            <person name="Yuan T.T."/>
            <person name="Jiang B.G."/>
            <person name="Yang W.F."/>
            <person name="Lam T.T."/>
            <person name="Chang Q.C."/>
            <person name="Ding S.J."/>
            <person name="Wang X.J."/>
            <person name="Zhu J.G."/>
            <person name="Ruan X.D."/>
            <person name="Zhao L."/>
            <person name="Wei J.T."/>
            <person name="Ye R.Z."/>
            <person name="Que T.C."/>
            <person name="Du C.H."/>
            <person name="Zhou Y.H."/>
            <person name="Cheng J.X."/>
            <person name="Dai P.F."/>
            <person name="Guo W.B."/>
            <person name="Han X.H."/>
            <person name="Huang E.J."/>
            <person name="Li L.F."/>
            <person name="Wei W."/>
            <person name="Gao Y.C."/>
            <person name="Liu J.Z."/>
            <person name="Shao H.Z."/>
            <person name="Wang X."/>
            <person name="Wang C.C."/>
            <person name="Yang T.C."/>
            <person name="Huo Q.B."/>
            <person name="Li W."/>
            <person name="Chen H.Y."/>
            <person name="Chen S.E."/>
            <person name="Zhou L.G."/>
            <person name="Ni X.B."/>
            <person name="Tian J.H."/>
            <person name="Sheng Y."/>
            <person name="Liu T."/>
            <person name="Pan Y.S."/>
            <person name="Xia L.Y."/>
            <person name="Li J."/>
            <person name="Zhao F."/>
            <person name="Cao W.C."/>
        </authorList>
    </citation>
    <scope>NUCLEOTIDE SEQUENCE</scope>
    <source>
        <strain evidence="11">Rmic-2018</strain>
    </source>
</reference>
<evidence type="ECO:0000256" key="9">
    <source>
        <dbReference type="PIRSR" id="PIRSR602401-1"/>
    </source>
</evidence>
<name>A0A9J6EJA6_RHIMP</name>
<keyword evidence="8" id="KW-0472">Membrane</keyword>
<dbReference type="GO" id="GO:0020037">
    <property type="term" value="F:heme binding"/>
    <property type="evidence" value="ECO:0007669"/>
    <property type="project" value="InterPro"/>
</dbReference>
<dbReference type="InterPro" id="IPR001128">
    <property type="entry name" value="Cyt_P450"/>
</dbReference>
<dbReference type="Gene3D" id="1.10.630.10">
    <property type="entry name" value="Cytochrome P450"/>
    <property type="match status" value="1"/>
</dbReference>
<dbReference type="GO" id="GO:0005506">
    <property type="term" value="F:iron ion binding"/>
    <property type="evidence" value="ECO:0007669"/>
    <property type="project" value="InterPro"/>
</dbReference>
<comment type="caution">
    <text evidence="11">The sequence shown here is derived from an EMBL/GenBank/DDBJ whole genome shotgun (WGS) entry which is preliminary data.</text>
</comment>
<feature type="binding site" description="axial binding residue" evidence="9">
    <location>
        <position position="86"/>
    </location>
    <ligand>
        <name>heme</name>
        <dbReference type="ChEBI" id="CHEBI:30413"/>
    </ligand>
    <ligandPart>
        <name>Fe</name>
        <dbReference type="ChEBI" id="CHEBI:18248"/>
    </ligandPart>
</feature>
<accession>A0A9J6EJA6</accession>
<dbReference type="InterPro" id="IPR036396">
    <property type="entry name" value="Cyt_P450_sf"/>
</dbReference>
<evidence type="ECO:0000256" key="7">
    <source>
        <dbReference type="ARBA" id="ARBA00023033"/>
    </source>
</evidence>
<dbReference type="Proteomes" id="UP000821866">
    <property type="component" value="Chromosome 2"/>
</dbReference>
<protein>
    <recommendedName>
        <fullName evidence="13">Cytochrome</fullName>
    </recommendedName>
</protein>
<dbReference type="Pfam" id="PF00067">
    <property type="entry name" value="p450"/>
    <property type="match status" value="1"/>
</dbReference>
<comment type="subcellular location">
    <subcellularLocation>
        <location evidence="2">Endoplasmic reticulum membrane</location>
    </subcellularLocation>
</comment>
<dbReference type="PRINTS" id="PR00463">
    <property type="entry name" value="EP450I"/>
</dbReference>
<sequence length="140" mass="16507">MVHAWSYLESTLPSNTMELENQWFPDGDGYRLPKGLTCFINLYSLHRDPRHFRQPDSFLPERFLSEEFTQRHPYSYVPFSAGPKNCLGQRFFMQEAKLLLAKVLSKFTLESTKPVEDLKITYEVVLKARGGLRVWFRKRS</sequence>
<dbReference type="VEuPathDB" id="VectorBase:LOC119162010"/>
<keyword evidence="6 9" id="KW-0408">Iron</keyword>
<proteinExistence type="inferred from homology"/>
<evidence type="ECO:0000256" key="4">
    <source>
        <dbReference type="ARBA" id="ARBA00022617"/>
    </source>
</evidence>
<dbReference type="InterPro" id="IPR017972">
    <property type="entry name" value="Cyt_P450_CS"/>
</dbReference>
<evidence type="ECO:0008006" key="13">
    <source>
        <dbReference type="Google" id="ProtNLM"/>
    </source>
</evidence>
<evidence type="ECO:0000313" key="11">
    <source>
        <dbReference type="EMBL" id="KAH8034545.1"/>
    </source>
</evidence>
<keyword evidence="7 10" id="KW-0503">Monooxygenase</keyword>
<dbReference type="GO" id="GO:0005789">
    <property type="term" value="C:endoplasmic reticulum membrane"/>
    <property type="evidence" value="ECO:0007669"/>
    <property type="project" value="UniProtKB-SubCell"/>
</dbReference>
<dbReference type="PANTHER" id="PTHR24291:SF189">
    <property type="entry name" value="CYTOCHROME P450 4C3-RELATED"/>
    <property type="match status" value="1"/>
</dbReference>
<keyword evidence="12" id="KW-1185">Reference proteome</keyword>
<keyword evidence="4 9" id="KW-0349">Heme</keyword>
<dbReference type="PROSITE" id="PS00086">
    <property type="entry name" value="CYTOCHROME_P450"/>
    <property type="match status" value="1"/>
</dbReference>
<keyword evidence="5" id="KW-0256">Endoplasmic reticulum</keyword>
<dbReference type="InterPro" id="IPR050196">
    <property type="entry name" value="Cytochrome_P450_Monoox"/>
</dbReference>
<evidence type="ECO:0000256" key="3">
    <source>
        <dbReference type="ARBA" id="ARBA00010617"/>
    </source>
</evidence>
<evidence type="ECO:0000256" key="10">
    <source>
        <dbReference type="RuleBase" id="RU000461"/>
    </source>
</evidence>